<dbReference type="AlphaFoldDB" id="A0A8J3IMN9"/>
<keyword evidence="2" id="KW-1185">Reference proteome</keyword>
<organism evidence="1 2">
    <name type="scientific">Reticulibacter mediterranei</name>
    <dbReference type="NCBI Taxonomy" id="2778369"/>
    <lineage>
        <taxon>Bacteria</taxon>
        <taxon>Bacillati</taxon>
        <taxon>Chloroflexota</taxon>
        <taxon>Ktedonobacteria</taxon>
        <taxon>Ktedonobacterales</taxon>
        <taxon>Reticulibacteraceae</taxon>
        <taxon>Reticulibacter</taxon>
    </lineage>
</organism>
<accession>A0A8J3IMN9</accession>
<name>A0A8J3IMN9_9CHLR</name>
<dbReference type="Proteomes" id="UP000597444">
    <property type="component" value="Unassembled WGS sequence"/>
</dbReference>
<reference evidence="1" key="1">
    <citation type="submission" date="2020-10" db="EMBL/GenBank/DDBJ databases">
        <title>Taxonomic study of unclassified bacteria belonging to the class Ktedonobacteria.</title>
        <authorList>
            <person name="Yabe S."/>
            <person name="Wang C.M."/>
            <person name="Zheng Y."/>
            <person name="Sakai Y."/>
            <person name="Cavaletti L."/>
            <person name="Monciardini P."/>
            <person name="Donadio S."/>
        </authorList>
    </citation>
    <scope>NUCLEOTIDE SEQUENCE</scope>
    <source>
        <strain evidence="1">ID150040</strain>
    </source>
</reference>
<proteinExistence type="predicted"/>
<dbReference type="RefSeq" id="WP_220205141.1">
    <property type="nucleotide sequence ID" value="NZ_BNJK01000001.1"/>
</dbReference>
<sequence length="99" mass="10981">METRLLGYEHAASMTEISAWANGLIGKELPEFPQYQVIRIIHFQALATQNGYDVLLLVEVVERPEETEQIAIRAEDIAVIEELTSTVGKEPANGTEQVG</sequence>
<comment type="caution">
    <text evidence="1">The sequence shown here is derived from an EMBL/GenBank/DDBJ whole genome shotgun (WGS) entry which is preliminary data.</text>
</comment>
<gene>
    <name evidence="1" type="ORF">KSF_044470</name>
</gene>
<evidence type="ECO:0000313" key="2">
    <source>
        <dbReference type="Proteomes" id="UP000597444"/>
    </source>
</evidence>
<dbReference type="EMBL" id="BNJK01000001">
    <property type="protein sequence ID" value="GHO94399.1"/>
    <property type="molecule type" value="Genomic_DNA"/>
</dbReference>
<evidence type="ECO:0000313" key="1">
    <source>
        <dbReference type="EMBL" id="GHO94399.1"/>
    </source>
</evidence>
<protein>
    <submittedName>
        <fullName evidence="1">Uncharacterized protein</fullName>
    </submittedName>
</protein>